<organism evidence="2 3">
    <name type="scientific">Athelia psychrophila</name>
    <dbReference type="NCBI Taxonomy" id="1759441"/>
    <lineage>
        <taxon>Eukaryota</taxon>
        <taxon>Fungi</taxon>
        <taxon>Dikarya</taxon>
        <taxon>Basidiomycota</taxon>
        <taxon>Agaricomycotina</taxon>
        <taxon>Agaricomycetes</taxon>
        <taxon>Agaricomycetidae</taxon>
        <taxon>Atheliales</taxon>
        <taxon>Atheliaceae</taxon>
        <taxon>Athelia</taxon>
    </lineage>
</organism>
<evidence type="ECO:0000313" key="2">
    <source>
        <dbReference type="EMBL" id="KZP23847.1"/>
    </source>
</evidence>
<protein>
    <submittedName>
        <fullName evidence="2">Uncharacterized protein</fullName>
    </submittedName>
</protein>
<sequence length="175" mass="19666">MYHLPPYNWLIPQQVFRFSVDKLSLPSEYPARRGSVERRRIGDSKRKHDAREKAKQMRRQEARRLCGRNGLFRSQNVINSRAALSEGERNINVVSKRRFAVFDACTSTCCSMFVYRKAEAVRALRQPGVLPTRASRGAPVGGAASAPNYIECMGGGGHASPQQAHYRSSVVIWVS</sequence>
<evidence type="ECO:0000256" key="1">
    <source>
        <dbReference type="SAM" id="MobiDB-lite"/>
    </source>
</evidence>
<keyword evidence="3" id="KW-1185">Reference proteome</keyword>
<dbReference type="Proteomes" id="UP000076532">
    <property type="component" value="Unassembled WGS sequence"/>
</dbReference>
<gene>
    <name evidence="2" type="ORF">FIBSPDRAFT_930333</name>
</gene>
<feature type="region of interest" description="Disordered" evidence="1">
    <location>
        <begin position="35"/>
        <end position="58"/>
    </location>
</feature>
<proteinExistence type="predicted"/>
<dbReference type="EMBL" id="KV417530">
    <property type="protein sequence ID" value="KZP23847.1"/>
    <property type="molecule type" value="Genomic_DNA"/>
</dbReference>
<reference evidence="2 3" key="1">
    <citation type="journal article" date="2016" name="Mol. Biol. Evol.">
        <title>Comparative Genomics of Early-Diverging Mushroom-Forming Fungi Provides Insights into the Origins of Lignocellulose Decay Capabilities.</title>
        <authorList>
            <person name="Nagy L.G."/>
            <person name="Riley R."/>
            <person name="Tritt A."/>
            <person name="Adam C."/>
            <person name="Daum C."/>
            <person name="Floudas D."/>
            <person name="Sun H."/>
            <person name="Yadav J.S."/>
            <person name="Pangilinan J."/>
            <person name="Larsson K.H."/>
            <person name="Matsuura K."/>
            <person name="Barry K."/>
            <person name="Labutti K."/>
            <person name="Kuo R."/>
            <person name="Ohm R.A."/>
            <person name="Bhattacharya S.S."/>
            <person name="Shirouzu T."/>
            <person name="Yoshinaga Y."/>
            <person name="Martin F.M."/>
            <person name="Grigoriev I.V."/>
            <person name="Hibbett D.S."/>
        </authorList>
    </citation>
    <scope>NUCLEOTIDE SEQUENCE [LARGE SCALE GENOMIC DNA]</scope>
    <source>
        <strain evidence="2 3">CBS 109695</strain>
    </source>
</reference>
<evidence type="ECO:0000313" key="3">
    <source>
        <dbReference type="Proteomes" id="UP000076532"/>
    </source>
</evidence>
<dbReference type="AlphaFoldDB" id="A0A166MC74"/>
<accession>A0A166MC74</accession>
<name>A0A166MC74_9AGAM</name>